<evidence type="ECO:0000256" key="1">
    <source>
        <dbReference type="SAM" id="MobiDB-lite"/>
    </source>
</evidence>
<dbReference type="EMBL" id="LT552921">
    <property type="protein sequence ID" value="SAL99584.1"/>
    <property type="molecule type" value="Genomic_DNA"/>
</dbReference>
<name>A0A163JIJ6_ABSGL</name>
<dbReference type="OMA" id="CYHYSAN"/>
<dbReference type="STRING" id="4829.A0A163JIJ6"/>
<feature type="compositionally biased region" description="Basic and acidic residues" evidence="1">
    <location>
        <begin position="8"/>
        <end position="21"/>
    </location>
</feature>
<sequence length="113" mass="12834">MVTSFARLDSDTGFMREEPREERIKTGETCYHYSANNKREQHHDGTQVTGFKIDLRSLVDVSKTEDDICSMEVCCNDINGDKIIANEGKLNREMKENLEAMIDLEQEATKSAG</sequence>
<dbReference type="Proteomes" id="UP000078561">
    <property type="component" value="Unassembled WGS sequence"/>
</dbReference>
<proteinExistence type="predicted"/>
<reference evidence="2" key="1">
    <citation type="submission" date="2016-04" db="EMBL/GenBank/DDBJ databases">
        <authorList>
            <person name="Evans L.H."/>
            <person name="Alamgir A."/>
            <person name="Owens N."/>
            <person name="Weber N.D."/>
            <person name="Virtaneva K."/>
            <person name="Barbian K."/>
            <person name="Babar A."/>
            <person name="Rosenke K."/>
        </authorList>
    </citation>
    <scope>NUCLEOTIDE SEQUENCE [LARGE SCALE GENOMIC DNA]</scope>
    <source>
        <strain evidence="2">CBS 101.48</strain>
    </source>
</reference>
<gene>
    <name evidence="2" type="primary">ABSGL_05229.1 scaffold 6851</name>
</gene>
<accession>A0A163JIJ6</accession>
<protein>
    <submittedName>
        <fullName evidence="2">Uncharacterized protein</fullName>
    </submittedName>
</protein>
<dbReference type="AlphaFoldDB" id="A0A163JIJ6"/>
<keyword evidence="3" id="KW-1185">Reference proteome</keyword>
<organism evidence="2">
    <name type="scientific">Absidia glauca</name>
    <name type="common">Pin mould</name>
    <dbReference type="NCBI Taxonomy" id="4829"/>
    <lineage>
        <taxon>Eukaryota</taxon>
        <taxon>Fungi</taxon>
        <taxon>Fungi incertae sedis</taxon>
        <taxon>Mucoromycota</taxon>
        <taxon>Mucoromycotina</taxon>
        <taxon>Mucoromycetes</taxon>
        <taxon>Mucorales</taxon>
        <taxon>Cunninghamellaceae</taxon>
        <taxon>Absidia</taxon>
    </lineage>
</organism>
<dbReference type="OrthoDB" id="2242533at2759"/>
<feature type="region of interest" description="Disordered" evidence="1">
    <location>
        <begin position="1"/>
        <end position="21"/>
    </location>
</feature>
<evidence type="ECO:0000313" key="3">
    <source>
        <dbReference type="Proteomes" id="UP000078561"/>
    </source>
</evidence>
<evidence type="ECO:0000313" key="2">
    <source>
        <dbReference type="EMBL" id="SAL99584.1"/>
    </source>
</evidence>
<dbReference type="InParanoid" id="A0A163JIJ6"/>